<comment type="catalytic activity">
    <reaction evidence="11">
        <text>(2E)-tetradecenoyl-CoA = (3Z)-tetradecenoyl-CoA</text>
        <dbReference type="Rhea" id="RHEA:29847"/>
        <dbReference type="ChEBI" id="CHEBI:61405"/>
        <dbReference type="ChEBI" id="CHEBI:61968"/>
    </reaction>
    <physiologicalReaction direction="right-to-left" evidence="11">
        <dbReference type="Rhea" id="RHEA:29849"/>
    </physiologicalReaction>
</comment>
<evidence type="ECO:0000256" key="12">
    <source>
        <dbReference type="ARBA" id="ARBA00052376"/>
    </source>
</evidence>
<evidence type="ECO:0000313" key="18">
    <source>
        <dbReference type="Proteomes" id="UP000887116"/>
    </source>
</evidence>
<keyword evidence="8" id="KW-0496">Mitochondrion</keyword>
<dbReference type="InterPro" id="IPR001753">
    <property type="entry name" value="Enoyl-CoA_hydra/iso"/>
</dbReference>
<dbReference type="PANTHER" id="PTHR11941:SF45">
    <property type="entry name" value="ENOYL-COA DELTA ISOMERASE 1, MITOCHONDRIAL"/>
    <property type="match status" value="1"/>
</dbReference>
<keyword evidence="4" id="KW-0276">Fatty acid metabolism</keyword>
<comment type="catalytic activity">
    <reaction evidence="12">
        <text>(3Z)-dodecenoyl-CoA = (2E)-dodecenoyl-CoA</text>
        <dbReference type="Rhea" id="RHEA:23716"/>
        <dbReference type="ChEBI" id="CHEBI:57330"/>
        <dbReference type="ChEBI" id="CHEBI:58543"/>
        <dbReference type="EC" id="5.3.3.8"/>
    </reaction>
    <physiologicalReaction direction="left-to-right" evidence="12">
        <dbReference type="Rhea" id="RHEA:23717"/>
    </physiologicalReaction>
</comment>
<comment type="catalytic activity">
    <reaction evidence="10">
        <text>(3Z)-decenoyl-CoA = (2E)-decenoyl-CoA</text>
        <dbReference type="Rhea" id="RHEA:77195"/>
        <dbReference type="ChEBI" id="CHEBI:61406"/>
        <dbReference type="ChEBI" id="CHEBI:195601"/>
    </reaction>
    <physiologicalReaction direction="left-to-right" evidence="10">
        <dbReference type="Rhea" id="RHEA:77196"/>
    </physiologicalReaction>
</comment>
<keyword evidence="5" id="KW-0809">Transit peptide</keyword>
<comment type="function">
    <text evidence="14">Key enzyme of fatty acid beta-oxidation. Able to isomerize both 3-cis (3Z) and 3-trans (3E) double bonds into the 2-trans (2E) form in a range of enoyl-CoA species, with a preference for (3Z)-enoyl-CoAs over (3E)-enoyl-CoAs. The catalytic efficiency of this enzyme is not affected by the fatty acyl chain length.</text>
</comment>
<evidence type="ECO:0000256" key="8">
    <source>
        <dbReference type="ARBA" id="ARBA00023128"/>
    </source>
</evidence>
<dbReference type="Pfam" id="PF00378">
    <property type="entry name" value="ECH_1"/>
    <property type="match status" value="2"/>
</dbReference>
<gene>
    <name evidence="17" type="ORF">TNCT_574861</name>
</gene>
<evidence type="ECO:0000256" key="1">
    <source>
        <dbReference type="ARBA" id="ARBA00004305"/>
    </source>
</evidence>
<reference evidence="17" key="1">
    <citation type="submission" date="2020-07" db="EMBL/GenBank/DDBJ databases">
        <title>Multicomponent nature underlies the extraordinary mechanical properties of spider dragline silk.</title>
        <authorList>
            <person name="Kono N."/>
            <person name="Nakamura H."/>
            <person name="Mori M."/>
            <person name="Yoshida Y."/>
            <person name="Ohtoshi R."/>
            <person name="Malay A.D."/>
            <person name="Moran D.A.P."/>
            <person name="Tomita M."/>
            <person name="Numata K."/>
            <person name="Arakawa K."/>
        </authorList>
    </citation>
    <scope>NUCLEOTIDE SEQUENCE</scope>
</reference>
<evidence type="ECO:0000256" key="9">
    <source>
        <dbReference type="ARBA" id="ARBA00023235"/>
    </source>
</evidence>
<keyword evidence="6" id="KW-0007">Acetylation</keyword>
<evidence type="ECO:0000256" key="4">
    <source>
        <dbReference type="ARBA" id="ARBA00022832"/>
    </source>
</evidence>
<evidence type="ECO:0000313" key="17">
    <source>
        <dbReference type="EMBL" id="GFR04025.1"/>
    </source>
</evidence>
<evidence type="ECO:0000256" key="14">
    <source>
        <dbReference type="ARBA" id="ARBA00056147"/>
    </source>
</evidence>
<accession>A0A8X6GKU5</accession>
<keyword evidence="18" id="KW-1185">Reference proteome</keyword>
<comment type="catalytic activity">
    <reaction evidence="13">
        <text>(3Z)-octenoyl-CoA = (2E)-octenoyl-CoA</text>
        <dbReference type="Rhea" id="RHEA:46044"/>
        <dbReference type="ChEBI" id="CHEBI:62242"/>
        <dbReference type="ChEBI" id="CHEBI:85640"/>
    </reaction>
    <physiologicalReaction direction="left-to-right" evidence="13">
        <dbReference type="Rhea" id="RHEA:46045"/>
    </physiologicalReaction>
</comment>
<organism evidence="17 18">
    <name type="scientific">Trichonephila clavata</name>
    <name type="common">Joro spider</name>
    <name type="synonym">Nephila clavata</name>
    <dbReference type="NCBI Taxonomy" id="2740835"/>
    <lineage>
        <taxon>Eukaryota</taxon>
        <taxon>Metazoa</taxon>
        <taxon>Ecdysozoa</taxon>
        <taxon>Arthropoda</taxon>
        <taxon>Chelicerata</taxon>
        <taxon>Arachnida</taxon>
        <taxon>Araneae</taxon>
        <taxon>Araneomorphae</taxon>
        <taxon>Entelegynae</taxon>
        <taxon>Araneoidea</taxon>
        <taxon>Nephilidae</taxon>
        <taxon>Trichonephila</taxon>
    </lineage>
</organism>
<dbReference type="EMBL" id="BMAO01035490">
    <property type="protein sequence ID" value="GFR04025.1"/>
    <property type="molecule type" value="Genomic_DNA"/>
</dbReference>
<dbReference type="Gene3D" id="6.10.250.170">
    <property type="match status" value="1"/>
</dbReference>
<comment type="subunit">
    <text evidence="3">Homotrimer.</text>
</comment>
<evidence type="ECO:0000256" key="10">
    <source>
        <dbReference type="ARBA" id="ARBA00050938"/>
    </source>
</evidence>
<proteinExistence type="predicted"/>
<dbReference type="GO" id="GO:0004165">
    <property type="term" value="F:delta(3)-delta(2)-enoyl-CoA isomerase activity"/>
    <property type="evidence" value="ECO:0007669"/>
    <property type="project" value="UniProtKB-EC"/>
</dbReference>
<comment type="caution">
    <text evidence="17">The sequence shown here is derived from an EMBL/GenBank/DDBJ whole genome shotgun (WGS) entry which is preliminary data.</text>
</comment>
<evidence type="ECO:0000256" key="2">
    <source>
        <dbReference type="ARBA" id="ARBA00005005"/>
    </source>
</evidence>
<sequence length="496" mass="55061">MFSTSEVSPKTRTARVILQRPPVNALNTELFEKLVAVIKDLEERKFRGFVLTSGSPKIFCAGLDITELCNPSEEKLKRFWKASQTLWKTLYSTPLITIAAINGHALAGGCVIALSCDHSIMVKSGGFIGLNETLLGVSPPKWVYSVLVNACGIHKAEHALKTGKLFSPQEALEYDIVNELVDSSDLLPKAEEVMNMWLTIPDFSFTKTKLSMRKPFVDDFISHQEQDLKNAVGNLNSARHLVSVIEDEKKGTARVILQRPPVNALNLELLGKLTTVIKDLEERKFRGFILASDSPKVFCSGLDINELYKPPEEKLKVYWKAFQTFWKTLYATPLITIAAVNGHAPAGGCVLVLSCDHSIMVKSGGFTGLNETLLGFNAPKWVQSPLVNACGIHKAEHALKISTLFSPQAALENNIVNELVESPSDLLPKAEEVMNKFLAIPVFSFTRTKLSMRKPFVDDLISYQEQDTEDVVGTLLKEETQNVIGKYLEGLKRKKK</sequence>
<protein>
    <recommendedName>
        <fullName evidence="15">Enoyl-CoA delta isomerase 1, mitochondrial</fullName>
    </recommendedName>
    <alternativeName>
        <fullName evidence="16">3,2-trans-enoyl-CoA isomerase</fullName>
    </alternativeName>
</protein>
<evidence type="ECO:0000256" key="7">
    <source>
        <dbReference type="ARBA" id="ARBA00023098"/>
    </source>
</evidence>
<evidence type="ECO:0000256" key="6">
    <source>
        <dbReference type="ARBA" id="ARBA00022990"/>
    </source>
</evidence>
<dbReference type="GO" id="GO:0006635">
    <property type="term" value="P:fatty acid beta-oxidation"/>
    <property type="evidence" value="ECO:0007669"/>
    <property type="project" value="TreeGrafter"/>
</dbReference>
<evidence type="ECO:0000256" key="3">
    <source>
        <dbReference type="ARBA" id="ARBA00011233"/>
    </source>
</evidence>
<dbReference type="CDD" id="cd06558">
    <property type="entry name" value="crotonase-like"/>
    <property type="match status" value="2"/>
</dbReference>
<dbReference type="SUPFAM" id="SSF52096">
    <property type="entry name" value="ClpP/crotonase"/>
    <property type="match status" value="2"/>
</dbReference>
<evidence type="ECO:0000256" key="15">
    <source>
        <dbReference type="ARBA" id="ARBA00068317"/>
    </source>
</evidence>
<evidence type="ECO:0000256" key="11">
    <source>
        <dbReference type="ARBA" id="ARBA00051293"/>
    </source>
</evidence>
<dbReference type="Proteomes" id="UP000887116">
    <property type="component" value="Unassembled WGS sequence"/>
</dbReference>
<dbReference type="OrthoDB" id="1696280at2759"/>
<dbReference type="Gene3D" id="3.90.226.10">
    <property type="entry name" value="2-enoyl-CoA Hydratase, Chain A, domain 1"/>
    <property type="match status" value="2"/>
</dbReference>
<dbReference type="FunFam" id="3.90.226.10:FF:000034">
    <property type="entry name" value="Enoyl-CoA delta isomerase 1"/>
    <property type="match status" value="2"/>
</dbReference>
<name>A0A8X6GKU5_TRICU</name>
<comment type="subcellular location">
    <subcellularLocation>
        <location evidence="1">Mitochondrion matrix</location>
    </subcellularLocation>
</comment>
<dbReference type="PANTHER" id="PTHR11941">
    <property type="entry name" value="ENOYL-COA HYDRATASE-RELATED"/>
    <property type="match status" value="1"/>
</dbReference>
<comment type="pathway">
    <text evidence="2">Lipid metabolism; fatty acid beta-oxidation.</text>
</comment>
<dbReference type="GO" id="GO:0005759">
    <property type="term" value="C:mitochondrial matrix"/>
    <property type="evidence" value="ECO:0007669"/>
    <property type="project" value="UniProtKB-SubCell"/>
</dbReference>
<keyword evidence="9" id="KW-0413">Isomerase</keyword>
<evidence type="ECO:0000256" key="5">
    <source>
        <dbReference type="ARBA" id="ARBA00022946"/>
    </source>
</evidence>
<keyword evidence="7" id="KW-0443">Lipid metabolism</keyword>
<dbReference type="AlphaFoldDB" id="A0A8X6GKU5"/>
<evidence type="ECO:0000256" key="13">
    <source>
        <dbReference type="ARBA" id="ARBA00052542"/>
    </source>
</evidence>
<evidence type="ECO:0000256" key="16">
    <source>
        <dbReference type="ARBA" id="ARBA00083575"/>
    </source>
</evidence>
<dbReference type="InterPro" id="IPR029045">
    <property type="entry name" value="ClpP/crotonase-like_dom_sf"/>
</dbReference>